<dbReference type="Pfam" id="PF07635">
    <property type="entry name" value="PSCyt1"/>
    <property type="match status" value="2"/>
</dbReference>
<dbReference type="Pfam" id="PF07637">
    <property type="entry name" value="PSD5"/>
    <property type="match status" value="1"/>
</dbReference>
<dbReference type="InterPro" id="IPR013036">
    <property type="entry name" value="DUF1587"/>
</dbReference>
<evidence type="ECO:0000313" key="10">
    <source>
        <dbReference type="Proteomes" id="UP000057981"/>
    </source>
</evidence>
<evidence type="ECO:0000259" key="2">
    <source>
        <dbReference type="Pfam" id="PF07624"/>
    </source>
</evidence>
<keyword evidence="1" id="KW-0472">Membrane</keyword>
<keyword evidence="1" id="KW-1133">Transmembrane helix</keyword>
<dbReference type="GO" id="GO:0020037">
    <property type="term" value="F:heme binding"/>
    <property type="evidence" value="ECO:0007669"/>
    <property type="project" value="InterPro"/>
</dbReference>
<feature type="domain" description="DUF1592" evidence="5">
    <location>
        <begin position="983"/>
        <end position="1106"/>
    </location>
</feature>
<proteinExistence type="predicted"/>
<dbReference type="KEGG" id="ahz:APS56_01015"/>
<dbReference type="SUPFAM" id="SSF46626">
    <property type="entry name" value="Cytochrome c"/>
    <property type="match status" value="2"/>
</dbReference>
<feature type="domain" description="Cytochrome C Planctomycete-type" evidence="6">
    <location>
        <begin position="221"/>
        <end position="268"/>
    </location>
</feature>
<evidence type="ECO:0000256" key="1">
    <source>
        <dbReference type="SAM" id="Phobius"/>
    </source>
</evidence>
<feature type="transmembrane region" description="Helical" evidence="1">
    <location>
        <begin position="106"/>
        <end position="127"/>
    </location>
</feature>
<feature type="domain" description="DUF1585" evidence="2">
    <location>
        <begin position="1237"/>
        <end position="1311"/>
    </location>
</feature>
<evidence type="ECO:0000259" key="4">
    <source>
        <dbReference type="Pfam" id="PF07627"/>
    </source>
</evidence>
<sequence length="1325" mass="149775">MKLTVSIASIFTLILLSLIVFPLNPEGRNDIVLFFGNFHPLILHIPIGALIGVLVLELVNLIKPQLNLDNGSKILLWFTAISVVPAVVFGFFLASSGGYNEEVLSFHKWLGLATALLCIWLLVFRLWAYTQSTKQIKVYQFLLLINVILLSFAGHYGGSLTHGSNYLTKDMPLGMKSFLGVEATEAERMVSSIKEQSAEGAISQLALTFADTIQPLMTKYCFDCHNANKQKGDIRLDILGWDMKKVEHVKHWRIALDEVVNRNMPPEDEKQLTEVERKNIIDWITNSLNEISPEIKDQEIKLAEEEKAKEEEALTMVLPKLDPNVKMPTQALKYVNDVQPILQKYCYECHGSSKQKGNIRLDILNWDMVHGGDAEKWYSALDEINAGQMPPKKQPQLTTEERRMVVDWVTNSLNLAADVKSATNKEVTRRLTKSQYTNSLNQLLDLPINFGNVLPDDGKSKMGFTNNGDILQISSLHIDYYQKIAREALNEAIVTGKKPETKKYKITFGAGIGEGKEAAEYGGYQSAAVKKEDFTVDVLSEQGENIDVDDTIKKLIGVDMRGSASDRYSIEKNGLVLYSALPHKDVPPKSWQGPSPNAKVLIKNNYPKSGNFVLRVEASKGNAITLKEGLIELRENKPAILSSETIHLLASDATQLTNLLLKDNVSLVPSQIDAFTSARYKLTIPSDGFYQVDFVHPFVAMENMPSFLLEIGTFNKIQERLKFSKEQENEQQIVTPVTLAYLKKGDYKLRIGGDFFVGFSEIRITPLDEDSELTKILKSEAAKNQEKYEDLIPSIKTFIGTRTDDGMDYSTFGPTKEVTSDVGDFKTFEFTGRLENLPVPVFDPVETEIFANTMIVGLWNNHLVKNKGENGPALLVKSIELEAPYHPVWPPKSHTTIFFDSPNKQNYEIYTAEVLKSFMEKAFRRPLIEGELERYMEFWKSTKDNFNSYEDSVKEVLVAILCSPNFLYLLESDNSKEKKSNDQYLLASKMAYFLWNSPPDDTLIELAEKGVLNKELSNEVSRMIKSPKILKMIEAFAYEWLRIDRLNGMSANMNMYPDFTRFVKQDMAKETYNFIYYVLDENKSILNFIDSDFAMLNQNLAEFYGIDGVIGNNFRPVSIPREKNRGGLLSQGAFLTGHSDGVHAHPIKRAVWLKEKILGDTPPPPPPNVPELDPETPGFENLTLKEQLELHRNKASCIDCHLKIDPYGVVFENYDAVGRFHEKFKGSLIDSKSILPDGTEVEGIKGIKEYILTKKKDAFTKSLVEHLFAYALGRDVSFSDEKELNTIVEKVKAKDFKFQSVIEEIILSESFSKHTNKVDNRLAKN</sequence>
<evidence type="ECO:0000259" key="7">
    <source>
        <dbReference type="Pfam" id="PF07637"/>
    </source>
</evidence>
<feature type="domain" description="DUF2231" evidence="8">
    <location>
        <begin position="38"/>
        <end position="161"/>
    </location>
</feature>
<feature type="domain" description="DUF1588" evidence="4">
    <location>
        <begin position="1125"/>
        <end position="1223"/>
    </location>
</feature>
<protein>
    <recommendedName>
        <fullName evidence="11">Cytochrome c domain-containing protein</fullName>
    </recommendedName>
</protein>
<dbReference type="OrthoDB" id="1524066at2"/>
<evidence type="ECO:0008006" key="11">
    <source>
        <dbReference type="Google" id="ProtNLM"/>
    </source>
</evidence>
<dbReference type="PATRIC" id="fig|1736674.3.peg.216"/>
<dbReference type="Pfam" id="PF07627">
    <property type="entry name" value="PSCyt3"/>
    <property type="match status" value="1"/>
</dbReference>
<feature type="domain" description="Cytochrome C Planctomycete-type" evidence="6">
    <location>
        <begin position="346"/>
        <end position="392"/>
    </location>
</feature>
<accession>A0A0N7HXZ3</accession>
<reference evidence="9 10" key="1">
    <citation type="submission" date="2015-10" db="EMBL/GenBank/DDBJ databases">
        <authorList>
            <person name="Gilbert D.G."/>
        </authorList>
    </citation>
    <scope>NUCLEOTIDE SEQUENCE [LARGE SCALE GENOMIC DNA]</scope>
    <source>
        <strain evidence="10">HZ-22</strain>
    </source>
</reference>
<organism evidence="9 10">
    <name type="scientific">Pseudalgibacter alginicilyticus</name>
    <dbReference type="NCBI Taxonomy" id="1736674"/>
    <lineage>
        <taxon>Bacteria</taxon>
        <taxon>Pseudomonadati</taxon>
        <taxon>Bacteroidota</taxon>
        <taxon>Flavobacteriia</taxon>
        <taxon>Flavobacteriales</taxon>
        <taxon>Flavobacteriaceae</taxon>
        <taxon>Pseudalgibacter</taxon>
    </lineage>
</organism>
<dbReference type="RefSeq" id="WP_054723942.1">
    <property type="nucleotide sequence ID" value="NZ_CP012898.1"/>
</dbReference>
<feature type="domain" description="DUF1595" evidence="7">
    <location>
        <begin position="912"/>
        <end position="971"/>
    </location>
</feature>
<dbReference type="Gene3D" id="1.10.760.10">
    <property type="entry name" value="Cytochrome c-like domain"/>
    <property type="match status" value="1"/>
</dbReference>
<feature type="domain" description="DUF1587" evidence="3">
    <location>
        <begin position="429"/>
        <end position="493"/>
    </location>
</feature>
<dbReference type="InterPro" id="IPR011429">
    <property type="entry name" value="Cyt_c_Planctomycete-type"/>
</dbReference>
<evidence type="ECO:0000259" key="5">
    <source>
        <dbReference type="Pfam" id="PF07631"/>
    </source>
</evidence>
<dbReference type="InterPro" id="IPR036909">
    <property type="entry name" value="Cyt_c-like_dom_sf"/>
</dbReference>
<dbReference type="InterPro" id="IPR011478">
    <property type="entry name" value="DUF1585"/>
</dbReference>
<dbReference type="Pfam" id="PF07631">
    <property type="entry name" value="PSD4"/>
    <property type="match status" value="1"/>
</dbReference>
<evidence type="ECO:0000259" key="8">
    <source>
        <dbReference type="Pfam" id="PF09990"/>
    </source>
</evidence>
<feature type="transmembrane region" description="Helical" evidence="1">
    <location>
        <begin position="139"/>
        <end position="158"/>
    </location>
</feature>
<keyword evidence="10" id="KW-1185">Reference proteome</keyword>
<dbReference type="PANTHER" id="PTHR35889:SF3">
    <property type="entry name" value="F-BOX DOMAIN-CONTAINING PROTEIN"/>
    <property type="match status" value="1"/>
</dbReference>
<dbReference type="EMBL" id="CP012898">
    <property type="protein sequence ID" value="ALJ03814.1"/>
    <property type="molecule type" value="Genomic_DNA"/>
</dbReference>
<dbReference type="InterPro" id="IPR013042">
    <property type="entry name" value="DUF1592"/>
</dbReference>
<feature type="transmembrane region" description="Helical" evidence="1">
    <location>
        <begin position="41"/>
        <end position="62"/>
    </location>
</feature>
<evidence type="ECO:0000259" key="6">
    <source>
        <dbReference type="Pfam" id="PF07635"/>
    </source>
</evidence>
<dbReference type="InterPro" id="IPR019251">
    <property type="entry name" value="DUF2231_TM"/>
</dbReference>
<feature type="transmembrane region" description="Helical" evidence="1">
    <location>
        <begin position="74"/>
        <end position="94"/>
    </location>
</feature>
<dbReference type="InterPro" id="IPR013043">
    <property type="entry name" value="DUF1595"/>
</dbReference>
<gene>
    <name evidence="9" type="ORF">APS56_01015</name>
</gene>
<dbReference type="Pfam" id="PF07626">
    <property type="entry name" value="PSD3"/>
    <property type="match status" value="1"/>
</dbReference>
<name>A0A0N7HXZ3_9FLAO</name>
<dbReference type="Pfam" id="PF09990">
    <property type="entry name" value="DUF2231"/>
    <property type="match status" value="1"/>
</dbReference>
<evidence type="ECO:0000259" key="3">
    <source>
        <dbReference type="Pfam" id="PF07626"/>
    </source>
</evidence>
<dbReference type="GO" id="GO:0009055">
    <property type="term" value="F:electron transfer activity"/>
    <property type="evidence" value="ECO:0007669"/>
    <property type="project" value="InterPro"/>
</dbReference>
<dbReference type="PANTHER" id="PTHR35889">
    <property type="entry name" value="CYCLOINULO-OLIGOSACCHARIDE FRUCTANOTRANSFERASE-RELATED"/>
    <property type="match status" value="1"/>
</dbReference>
<dbReference type="Proteomes" id="UP000057981">
    <property type="component" value="Chromosome"/>
</dbReference>
<keyword evidence="1" id="KW-0812">Transmembrane</keyword>
<evidence type="ECO:0000313" key="9">
    <source>
        <dbReference type="EMBL" id="ALJ03814.1"/>
    </source>
</evidence>
<dbReference type="Pfam" id="PF07624">
    <property type="entry name" value="PSD2"/>
    <property type="match status" value="1"/>
</dbReference>
<dbReference type="STRING" id="1736674.APS56_01015"/>
<dbReference type="InterPro" id="IPR013039">
    <property type="entry name" value="DUF1588"/>
</dbReference>